<sequence>MREEILEKIIGRAAPIFGMDPADITEATKFEDCNAKSAHISQITTFLEDEFDIEIPFMNFRRQKTFGEAADFVQELIEDN</sequence>
<dbReference type="Gene3D" id="1.10.1200.10">
    <property type="entry name" value="ACP-like"/>
    <property type="match status" value="1"/>
</dbReference>
<evidence type="ECO:0000313" key="3">
    <source>
        <dbReference type="Proteomes" id="UP000199315"/>
    </source>
</evidence>
<name>A0A1D3TW76_9FIRM</name>
<organism evidence="2 3">
    <name type="scientific">Anaerobium acetethylicum</name>
    <dbReference type="NCBI Taxonomy" id="1619234"/>
    <lineage>
        <taxon>Bacteria</taxon>
        <taxon>Bacillati</taxon>
        <taxon>Bacillota</taxon>
        <taxon>Clostridia</taxon>
        <taxon>Lachnospirales</taxon>
        <taxon>Lachnospiraceae</taxon>
        <taxon>Anaerobium</taxon>
    </lineage>
</organism>
<dbReference type="PROSITE" id="PS50075">
    <property type="entry name" value="CARRIER"/>
    <property type="match status" value="1"/>
</dbReference>
<proteinExistence type="predicted"/>
<dbReference type="EMBL" id="FMKA01000021">
    <property type="protein sequence ID" value="SCP98462.1"/>
    <property type="molecule type" value="Genomic_DNA"/>
</dbReference>
<evidence type="ECO:0000313" key="2">
    <source>
        <dbReference type="EMBL" id="SCP98462.1"/>
    </source>
</evidence>
<accession>A0A1D3TW76</accession>
<feature type="domain" description="Carrier" evidence="1">
    <location>
        <begin position="1"/>
        <end position="77"/>
    </location>
</feature>
<dbReference type="RefSeq" id="WP_091235460.1">
    <property type="nucleotide sequence ID" value="NZ_FMKA01000021.1"/>
</dbReference>
<gene>
    <name evidence="2" type="ORF">SAMN05421730_102113</name>
</gene>
<keyword evidence="3" id="KW-1185">Reference proteome</keyword>
<dbReference type="OrthoDB" id="9804551at2"/>
<dbReference type="Proteomes" id="UP000199315">
    <property type="component" value="Unassembled WGS sequence"/>
</dbReference>
<dbReference type="STRING" id="1619234.SAMN05421730_102113"/>
<dbReference type="InterPro" id="IPR036736">
    <property type="entry name" value="ACP-like_sf"/>
</dbReference>
<dbReference type="SUPFAM" id="SSF47336">
    <property type="entry name" value="ACP-like"/>
    <property type="match status" value="1"/>
</dbReference>
<dbReference type="AlphaFoldDB" id="A0A1D3TW76"/>
<dbReference type="InterPro" id="IPR009081">
    <property type="entry name" value="PP-bd_ACP"/>
</dbReference>
<evidence type="ECO:0000259" key="1">
    <source>
        <dbReference type="PROSITE" id="PS50075"/>
    </source>
</evidence>
<reference evidence="2 3" key="1">
    <citation type="submission" date="2016-09" db="EMBL/GenBank/DDBJ databases">
        <authorList>
            <person name="Capua I."/>
            <person name="De Benedictis P."/>
            <person name="Joannis T."/>
            <person name="Lombin L.H."/>
            <person name="Cattoli G."/>
        </authorList>
    </citation>
    <scope>NUCLEOTIDE SEQUENCE [LARGE SCALE GENOMIC DNA]</scope>
    <source>
        <strain evidence="2 3">GluBS11</strain>
    </source>
</reference>
<protein>
    <submittedName>
        <fullName evidence="2">Acyl carrier protein</fullName>
    </submittedName>
</protein>